<keyword evidence="4" id="KW-1185">Reference proteome</keyword>
<accession>A0AAV2NJW3</accession>
<dbReference type="PANTHER" id="PTHR43157">
    <property type="entry name" value="PHOSPHATIDYLINOSITOL-GLYCAN BIOSYNTHESIS CLASS F PROTEIN-RELATED"/>
    <property type="match status" value="1"/>
</dbReference>
<organism evidence="3 4">
    <name type="scientific">Lasius platythorax</name>
    <dbReference type="NCBI Taxonomy" id="488582"/>
    <lineage>
        <taxon>Eukaryota</taxon>
        <taxon>Metazoa</taxon>
        <taxon>Ecdysozoa</taxon>
        <taxon>Arthropoda</taxon>
        <taxon>Hexapoda</taxon>
        <taxon>Insecta</taxon>
        <taxon>Pterygota</taxon>
        <taxon>Neoptera</taxon>
        <taxon>Endopterygota</taxon>
        <taxon>Hymenoptera</taxon>
        <taxon>Apocrita</taxon>
        <taxon>Aculeata</taxon>
        <taxon>Formicoidea</taxon>
        <taxon>Formicidae</taxon>
        <taxon>Formicinae</taxon>
        <taxon>Lasius</taxon>
        <taxon>Lasius</taxon>
    </lineage>
</organism>
<evidence type="ECO:0008006" key="5">
    <source>
        <dbReference type="Google" id="ProtNLM"/>
    </source>
</evidence>
<reference evidence="3" key="1">
    <citation type="submission" date="2024-04" db="EMBL/GenBank/DDBJ databases">
        <authorList>
            <consortium name="Molecular Ecology Group"/>
        </authorList>
    </citation>
    <scope>NUCLEOTIDE SEQUENCE</scope>
</reference>
<comment type="similarity">
    <text evidence="2">Belongs to the short-chain dehydrogenases/reductases (SDR) family.</text>
</comment>
<dbReference type="InterPro" id="IPR036291">
    <property type="entry name" value="NAD(P)-bd_dom_sf"/>
</dbReference>
<dbReference type="AlphaFoldDB" id="A0AAV2NJW3"/>
<dbReference type="PRINTS" id="PR00081">
    <property type="entry name" value="GDHRDH"/>
</dbReference>
<dbReference type="GO" id="GO:0016491">
    <property type="term" value="F:oxidoreductase activity"/>
    <property type="evidence" value="ECO:0007669"/>
    <property type="project" value="UniProtKB-KW"/>
</dbReference>
<proteinExistence type="inferred from homology"/>
<protein>
    <recommendedName>
        <fullName evidence="5">Retinol dehydrogenase 11</fullName>
    </recommendedName>
</protein>
<gene>
    <name evidence="3" type="ORF">LPLAT_LOCUS6363</name>
</gene>
<dbReference type="InterPro" id="IPR002347">
    <property type="entry name" value="SDR_fam"/>
</dbReference>
<dbReference type="Proteomes" id="UP001497644">
    <property type="component" value="Chromosome 2"/>
</dbReference>
<sequence length="330" mass="37294">MWTYHRLCTSKARLDGKVAIITGGNTGIGIETARDFYRRGARVILACRNIEKAKAAVEDVKNNPFPGTDSKQYKGKLGEFAIYLLDLSNLKSVRECARKLLTDESAIHILVNNAGIMMCPHEKTKDGFELQLQTNHLGHFLLTLLLLPKIQSSAPGCRIINVSSICHLLGKIHFSDMNLDRSYNPMKAYAQSKLANILFTKELARRLKEAGIGGINVYSLHPGVIRTELSRHYSRTIIPGAKFFYRNIMRPFIKNPVQGAQTTIHCAVDEKVADETGLYYVECRVSRPQWRARDDQIAKDLWNHTCQLLHLEPDENLSTFLQTVSRQLAE</sequence>
<evidence type="ECO:0000256" key="2">
    <source>
        <dbReference type="RuleBase" id="RU000363"/>
    </source>
</evidence>
<evidence type="ECO:0000313" key="4">
    <source>
        <dbReference type="Proteomes" id="UP001497644"/>
    </source>
</evidence>
<dbReference type="EMBL" id="OZ034825">
    <property type="protein sequence ID" value="CAL1680313.1"/>
    <property type="molecule type" value="Genomic_DNA"/>
</dbReference>
<dbReference type="Pfam" id="PF00106">
    <property type="entry name" value="adh_short"/>
    <property type="match status" value="1"/>
</dbReference>
<dbReference type="CDD" id="cd05327">
    <property type="entry name" value="retinol-DH_like_SDR_c_like"/>
    <property type="match status" value="1"/>
</dbReference>
<evidence type="ECO:0000256" key="1">
    <source>
        <dbReference type="ARBA" id="ARBA00023002"/>
    </source>
</evidence>
<evidence type="ECO:0000313" key="3">
    <source>
        <dbReference type="EMBL" id="CAL1680313.1"/>
    </source>
</evidence>
<dbReference type="Gene3D" id="3.40.50.720">
    <property type="entry name" value="NAD(P)-binding Rossmann-like Domain"/>
    <property type="match status" value="1"/>
</dbReference>
<keyword evidence="1" id="KW-0560">Oxidoreductase</keyword>
<dbReference type="PANTHER" id="PTHR43157:SF73">
    <property type="entry name" value="WW DOMAIN-CONTAINING OXIDOREDUCTASE-LIKE PROTEIN"/>
    <property type="match status" value="1"/>
</dbReference>
<dbReference type="PRINTS" id="PR00080">
    <property type="entry name" value="SDRFAMILY"/>
</dbReference>
<name>A0AAV2NJW3_9HYME</name>
<dbReference type="SUPFAM" id="SSF51735">
    <property type="entry name" value="NAD(P)-binding Rossmann-fold domains"/>
    <property type="match status" value="1"/>
</dbReference>